<dbReference type="PROSITE" id="PS50893">
    <property type="entry name" value="ABC_TRANSPORTER_2"/>
    <property type="match status" value="1"/>
</dbReference>
<keyword evidence="3 10" id="KW-0812">Transmembrane</keyword>
<evidence type="ECO:0000259" key="12">
    <source>
        <dbReference type="PROSITE" id="PS50929"/>
    </source>
</evidence>
<evidence type="ECO:0008006" key="15">
    <source>
        <dbReference type="Google" id="ProtNLM"/>
    </source>
</evidence>
<keyword evidence="2" id="KW-0813">Transport</keyword>
<comment type="subcellular location">
    <subcellularLocation>
        <location evidence="1">Membrane</location>
        <topology evidence="1">Multi-pass membrane protein</topology>
    </subcellularLocation>
</comment>
<dbReference type="InterPro" id="IPR050173">
    <property type="entry name" value="ABC_transporter_C-like"/>
</dbReference>
<evidence type="ECO:0000256" key="6">
    <source>
        <dbReference type="ARBA" id="ARBA00022840"/>
    </source>
</evidence>
<feature type="transmembrane region" description="Helical" evidence="10">
    <location>
        <begin position="12"/>
        <end position="36"/>
    </location>
</feature>
<dbReference type="GO" id="GO:0016887">
    <property type="term" value="F:ATP hydrolysis activity"/>
    <property type="evidence" value="ECO:0007669"/>
    <property type="project" value="InterPro"/>
</dbReference>
<dbReference type="PROSITE" id="PS50929">
    <property type="entry name" value="ABC_TM1F"/>
    <property type="match status" value="2"/>
</dbReference>
<dbReference type="PANTHER" id="PTHR24223">
    <property type="entry name" value="ATP-BINDING CASSETTE SUB-FAMILY C"/>
    <property type="match status" value="1"/>
</dbReference>
<evidence type="ECO:0000256" key="1">
    <source>
        <dbReference type="ARBA" id="ARBA00004141"/>
    </source>
</evidence>
<evidence type="ECO:0000256" key="7">
    <source>
        <dbReference type="ARBA" id="ARBA00022989"/>
    </source>
</evidence>
<evidence type="ECO:0000313" key="14">
    <source>
        <dbReference type="Proteomes" id="UP000605846"/>
    </source>
</evidence>
<dbReference type="Pfam" id="PF00005">
    <property type="entry name" value="ABC_tran"/>
    <property type="match status" value="1"/>
</dbReference>
<feature type="transmembrane region" description="Helical" evidence="10">
    <location>
        <begin position="863"/>
        <end position="882"/>
    </location>
</feature>
<dbReference type="InterPro" id="IPR011527">
    <property type="entry name" value="ABC1_TM_dom"/>
</dbReference>
<feature type="transmembrane region" description="Helical" evidence="10">
    <location>
        <begin position="759"/>
        <end position="789"/>
    </location>
</feature>
<feature type="domain" description="ABC transmembrane type-1" evidence="12">
    <location>
        <begin position="626"/>
        <end position="916"/>
    </location>
</feature>
<dbReference type="SMART" id="SM00382">
    <property type="entry name" value="AAA"/>
    <property type="match status" value="1"/>
</dbReference>
<dbReference type="InterPro" id="IPR003439">
    <property type="entry name" value="ABC_transporter-like_ATP-bd"/>
</dbReference>
<feature type="domain" description="ABC transmembrane type-1" evidence="12">
    <location>
        <begin position="75"/>
        <end position="263"/>
    </location>
</feature>
<keyword evidence="5" id="KW-0547">Nucleotide-binding</keyword>
<dbReference type="EMBL" id="JABAYA010000031">
    <property type="protein sequence ID" value="KAF7728803.1"/>
    <property type="molecule type" value="Genomic_DNA"/>
</dbReference>
<feature type="domain" description="ABC transporter" evidence="11">
    <location>
        <begin position="300"/>
        <end position="551"/>
    </location>
</feature>
<evidence type="ECO:0000256" key="5">
    <source>
        <dbReference type="ARBA" id="ARBA00022741"/>
    </source>
</evidence>
<feature type="transmembrane region" description="Helical" evidence="10">
    <location>
        <begin position="622"/>
        <end position="646"/>
    </location>
</feature>
<dbReference type="PANTHER" id="PTHR24223:SF353">
    <property type="entry name" value="ABC TRANSPORTER ATP-BINDING PROTEIN_PERMEASE VMR1-RELATED"/>
    <property type="match status" value="1"/>
</dbReference>
<dbReference type="Proteomes" id="UP000605846">
    <property type="component" value="Unassembled WGS sequence"/>
</dbReference>
<dbReference type="FunFam" id="1.20.1560.10:FF:000013">
    <property type="entry name" value="ABC transporter C family member 2"/>
    <property type="match status" value="1"/>
</dbReference>
<accession>A0A8H7EST9</accession>
<name>A0A8H7EST9_9FUNG</name>
<evidence type="ECO:0000256" key="3">
    <source>
        <dbReference type="ARBA" id="ARBA00022692"/>
    </source>
</evidence>
<evidence type="ECO:0000256" key="8">
    <source>
        <dbReference type="ARBA" id="ARBA00023136"/>
    </source>
</evidence>
<dbReference type="CDD" id="cd03250">
    <property type="entry name" value="ABCC_MRP_domain1"/>
    <property type="match status" value="1"/>
</dbReference>
<keyword evidence="14" id="KW-1185">Reference proteome</keyword>
<feature type="transmembrane region" description="Helical" evidence="10">
    <location>
        <begin position="112"/>
        <end position="135"/>
    </location>
</feature>
<dbReference type="SUPFAM" id="SSF90123">
    <property type="entry name" value="ABC transporter transmembrane region"/>
    <property type="match status" value="2"/>
</dbReference>
<dbReference type="OrthoDB" id="6500128at2759"/>
<keyword evidence="8 10" id="KW-0472">Membrane</keyword>
<dbReference type="GO" id="GO:0005524">
    <property type="term" value="F:ATP binding"/>
    <property type="evidence" value="ECO:0007669"/>
    <property type="project" value="UniProtKB-KW"/>
</dbReference>
<feature type="region of interest" description="Disordered" evidence="9">
    <location>
        <begin position="554"/>
        <end position="590"/>
    </location>
</feature>
<gene>
    <name evidence="13" type="ORF">EC973_005429</name>
</gene>
<evidence type="ECO:0000256" key="9">
    <source>
        <dbReference type="SAM" id="MobiDB-lite"/>
    </source>
</evidence>
<organism evidence="13 14">
    <name type="scientific">Apophysomyces ossiformis</name>
    <dbReference type="NCBI Taxonomy" id="679940"/>
    <lineage>
        <taxon>Eukaryota</taxon>
        <taxon>Fungi</taxon>
        <taxon>Fungi incertae sedis</taxon>
        <taxon>Mucoromycota</taxon>
        <taxon>Mucoromycotina</taxon>
        <taxon>Mucoromycetes</taxon>
        <taxon>Mucorales</taxon>
        <taxon>Mucorineae</taxon>
        <taxon>Mucoraceae</taxon>
        <taxon>Apophysomyces</taxon>
    </lineage>
</organism>
<dbReference type="Gene3D" id="3.40.50.300">
    <property type="entry name" value="P-loop containing nucleotide triphosphate hydrolases"/>
    <property type="match status" value="1"/>
</dbReference>
<dbReference type="InterPro" id="IPR017871">
    <property type="entry name" value="ABC_transporter-like_CS"/>
</dbReference>
<evidence type="ECO:0000256" key="10">
    <source>
        <dbReference type="SAM" id="Phobius"/>
    </source>
</evidence>
<sequence length="967" mass="108809">MSVYNGDTSSRGFIYVSGVAGAVILLEILVGQQWYFGYLSMVSELLRLSSMLQIEIYRKTFWRVDIAGEHSKRSTSGKVVNLMGTDISRITNFLAYWFNLIESPAELAIGIYFLYSLLGYSCLLGFLVMVVMLPLNQYASKSFSSIQDDLMGASDRRVALMNELLQCLRQVKFFAWESRWEKRILNARENELYLVRRSRVYEVLLNFLWDSSPILVTVVSFWSYTKIAEQQLTASVAFTSIAIFNELQFALNTLPETVVEFVQALSSLRRIEEFLHEEEISPRETGYTGDAKLAIIGATIAWSNASKPLSTSESNPDDFTLKDVDVEFPYDKLSVICGPTGSGKTMMILSLLGETTLMKGSISFPRAAVVDTPSVIPDIIPLENWILPGGVAYVSQTAWLQNASIRDNILFGLPYVENRYKETLLVCALDKDLSIFEDGDHTEIGEKGITLSGGQKARVSLARAVYSRAQIVLMDDVLSAVDAPTATHIYNRCIMGQLMESRTRILVTHHVNLCFPGAANLIYIDRGSVLSKPVTEWRDSDQLMGMLNDMQTKASQMPLESRGERKGEEPDVDEGSNYSSDSDDYEDFPENSPKVLVQKEVRADGSVKRRVYQVYLNLIGGWGYWLVLLLVILSSRGIQILVPWWVKKWTQYHDDKRDSASFTINNRDKDQLNFYLGIYVCLALLSVVVVQLPYAIVYWGGLRGSKRLHAELLQRVLRVPLRVLDITPIGRLLNRFSKDLARIDDKVPNLMMDIVVDGLVVFSSILTVAFVLPSFMIPMVMIAAMGIALGKKYLIVSRECKRLDSISHSPILTHFSETLVGITTIRAFGATSIFLEKMLDRVETNAKPYFYIWIANRWVSFRFATLGAIACFIASATVMLSLDYIDASAAGFCLTFVFVFNDEMFSVIRQYTKLEMGFNAVERAVELTEIDQEAPAVTSIRPPLGWPSEGRIEVKDLEVRYAPDLPA</sequence>
<dbReference type="CDD" id="cd18604">
    <property type="entry name" value="ABC_6TM_VMR1_D2_like"/>
    <property type="match status" value="1"/>
</dbReference>
<feature type="transmembrane region" description="Helical" evidence="10">
    <location>
        <begin position="888"/>
        <end position="908"/>
    </location>
</feature>
<dbReference type="GO" id="GO:0140359">
    <property type="term" value="F:ABC-type transporter activity"/>
    <property type="evidence" value="ECO:0007669"/>
    <property type="project" value="InterPro"/>
</dbReference>
<dbReference type="InterPro" id="IPR027417">
    <property type="entry name" value="P-loop_NTPase"/>
</dbReference>
<dbReference type="CDD" id="cd18596">
    <property type="entry name" value="ABC_6TM_VMR1_D1_like"/>
    <property type="match status" value="1"/>
</dbReference>
<protein>
    <recommendedName>
        <fullName evidence="15">ATP-dependent bile acid permease</fullName>
    </recommendedName>
</protein>
<evidence type="ECO:0000256" key="2">
    <source>
        <dbReference type="ARBA" id="ARBA00022448"/>
    </source>
</evidence>
<dbReference type="Pfam" id="PF00664">
    <property type="entry name" value="ABC_membrane"/>
    <property type="match status" value="2"/>
</dbReference>
<dbReference type="InterPro" id="IPR003593">
    <property type="entry name" value="AAA+_ATPase"/>
</dbReference>
<feature type="non-terminal residue" evidence="13">
    <location>
        <position position="1"/>
    </location>
</feature>
<dbReference type="Gene3D" id="1.20.1560.10">
    <property type="entry name" value="ABC transporter type 1, transmembrane domain"/>
    <property type="match status" value="2"/>
</dbReference>
<keyword evidence="7 10" id="KW-1133">Transmembrane helix</keyword>
<evidence type="ECO:0000313" key="13">
    <source>
        <dbReference type="EMBL" id="KAF7728803.1"/>
    </source>
</evidence>
<evidence type="ECO:0000259" key="11">
    <source>
        <dbReference type="PROSITE" id="PS50893"/>
    </source>
</evidence>
<dbReference type="GO" id="GO:0016020">
    <property type="term" value="C:membrane"/>
    <property type="evidence" value="ECO:0007669"/>
    <property type="project" value="UniProtKB-SubCell"/>
</dbReference>
<evidence type="ECO:0000256" key="4">
    <source>
        <dbReference type="ARBA" id="ARBA00022737"/>
    </source>
</evidence>
<dbReference type="AlphaFoldDB" id="A0A8H7EST9"/>
<keyword evidence="4" id="KW-0677">Repeat</keyword>
<feature type="transmembrane region" description="Helical" evidence="10">
    <location>
        <begin position="203"/>
        <end position="224"/>
    </location>
</feature>
<comment type="caution">
    <text evidence="13">The sequence shown here is derived from an EMBL/GenBank/DDBJ whole genome shotgun (WGS) entry which is preliminary data.</text>
</comment>
<reference evidence="13" key="1">
    <citation type="submission" date="2020-01" db="EMBL/GenBank/DDBJ databases">
        <title>Genome Sequencing of Three Apophysomyces-Like Fungal Strains Confirms a Novel Fungal Genus in the Mucoromycota with divergent Burkholderia-like Endosymbiotic Bacteria.</title>
        <authorList>
            <person name="Stajich J.E."/>
            <person name="Macias A.M."/>
            <person name="Carter-House D."/>
            <person name="Lovett B."/>
            <person name="Kasson L.R."/>
            <person name="Berry K."/>
            <person name="Grigoriev I."/>
            <person name="Chang Y."/>
            <person name="Spatafora J."/>
            <person name="Kasson M.T."/>
        </authorList>
    </citation>
    <scope>NUCLEOTIDE SEQUENCE</scope>
    <source>
        <strain evidence="13">NRRL A-21654</strain>
    </source>
</reference>
<keyword evidence="6" id="KW-0067">ATP-binding</keyword>
<proteinExistence type="predicted"/>
<dbReference type="PROSITE" id="PS00211">
    <property type="entry name" value="ABC_TRANSPORTER_1"/>
    <property type="match status" value="1"/>
</dbReference>
<feature type="transmembrane region" description="Helical" evidence="10">
    <location>
        <begin position="674"/>
        <end position="699"/>
    </location>
</feature>
<dbReference type="InterPro" id="IPR036640">
    <property type="entry name" value="ABC1_TM_sf"/>
</dbReference>
<dbReference type="SUPFAM" id="SSF52540">
    <property type="entry name" value="P-loop containing nucleoside triphosphate hydrolases"/>
    <property type="match status" value="1"/>
</dbReference>